<proteinExistence type="predicted"/>
<dbReference type="AlphaFoldDB" id="A0A410VHM3"/>
<sequence length="121" mass="12740">MSGLKLSDDGHNANIAAPWSKLAKSSAAAVKVVWSVVSKTPKFVAGGAALSVQRFAANNASDRFAAKSFTSKWRPAQSVVAAQMLHRGSKGSDVWCTGVSIASTLSCISCRSAIYTLDRYT</sequence>
<dbReference type="EMBL" id="BMHC01000020">
    <property type="protein sequence ID" value="GGI31323.1"/>
    <property type="molecule type" value="Genomic_DNA"/>
</dbReference>
<evidence type="ECO:0000313" key="1">
    <source>
        <dbReference type="EMBL" id="GGI31323.1"/>
    </source>
</evidence>
<gene>
    <name evidence="1" type="ORF">GCM10010987_63850</name>
</gene>
<dbReference type="OrthoDB" id="8237617at2"/>
<organism evidence="1 2">
    <name type="scientific">Bradyrhizobium guangdongense</name>
    <dbReference type="NCBI Taxonomy" id="1325090"/>
    <lineage>
        <taxon>Bacteria</taxon>
        <taxon>Pseudomonadati</taxon>
        <taxon>Pseudomonadota</taxon>
        <taxon>Alphaproteobacteria</taxon>
        <taxon>Hyphomicrobiales</taxon>
        <taxon>Nitrobacteraceae</taxon>
        <taxon>Bradyrhizobium</taxon>
    </lineage>
</organism>
<accession>A0A410VHM3</accession>
<protein>
    <submittedName>
        <fullName evidence="1">Uncharacterized protein</fullName>
    </submittedName>
</protein>
<dbReference type="RefSeq" id="WP_128929773.1">
    <property type="nucleotide sequence ID" value="NZ_BMHC01000020.1"/>
</dbReference>
<dbReference type="GeneID" id="39480783"/>
<evidence type="ECO:0000313" key="2">
    <source>
        <dbReference type="Proteomes" id="UP000625079"/>
    </source>
</evidence>
<reference evidence="1" key="2">
    <citation type="submission" date="2022-12" db="EMBL/GenBank/DDBJ databases">
        <authorList>
            <person name="Sun Q."/>
            <person name="Zhou Y."/>
        </authorList>
    </citation>
    <scope>NUCLEOTIDE SEQUENCE</scope>
    <source>
        <strain evidence="1">CGMCC 1.15034</strain>
    </source>
</reference>
<name>A0A410VHM3_9BRAD</name>
<comment type="caution">
    <text evidence="1">The sequence shown here is derived from an EMBL/GenBank/DDBJ whole genome shotgun (WGS) entry which is preliminary data.</text>
</comment>
<dbReference type="Proteomes" id="UP000625079">
    <property type="component" value="Unassembled WGS sequence"/>
</dbReference>
<reference evidence="1" key="1">
    <citation type="journal article" date="2014" name="Int. J. Syst. Evol. Microbiol.">
        <title>Complete genome sequence of Corynebacterium casei LMG S-19264T (=DSM 44701T), isolated from a smear-ripened cheese.</title>
        <authorList>
            <consortium name="US DOE Joint Genome Institute (JGI-PGF)"/>
            <person name="Walter F."/>
            <person name="Albersmeier A."/>
            <person name="Kalinowski J."/>
            <person name="Ruckert C."/>
        </authorList>
    </citation>
    <scope>NUCLEOTIDE SEQUENCE</scope>
    <source>
        <strain evidence="1">CGMCC 1.15034</strain>
    </source>
</reference>